<dbReference type="InterPro" id="IPR011033">
    <property type="entry name" value="PRC_barrel-like_sf"/>
</dbReference>
<protein>
    <submittedName>
        <fullName evidence="1">Photosystem reaction center subunit H</fullName>
    </submittedName>
</protein>
<reference evidence="2" key="1">
    <citation type="submission" date="2016-02" db="EMBL/GenBank/DDBJ databases">
        <authorList>
            <person name="Shin S.-K."/>
            <person name="Yi H."/>
            <person name="Kim E."/>
        </authorList>
    </citation>
    <scope>NUCLEOTIDE SEQUENCE [LARGE SCALE GENOMIC DNA]</scope>
    <source>
        <strain evidence="2">LPB0003</strain>
    </source>
</reference>
<dbReference type="Gene3D" id="3.90.50.10">
    <property type="entry name" value="Photosynthetic Reaction Center, subunit H, domain 2"/>
    <property type="match status" value="1"/>
</dbReference>
<sequence length="168" mass="19497">MNTNKENKTLFYLEELGDYKVADDQKDVRGWKVKDIDNRVIGEVNSLLVNKNTERVVYLDVELDEAILNVNHEPFSAKAKDGIHEFVNEDGENHVIIPIGLANLDLDNKVVSTTSINSDTFSKTKRFKKDSPIYRDYETLILRTYTRPEDVVNYPEDDLFYEQNEFNS</sequence>
<dbReference type="OrthoDB" id="1422173at2"/>
<dbReference type="AlphaFoldDB" id="A0A1B8U1T3"/>
<dbReference type="SUPFAM" id="SSF50346">
    <property type="entry name" value="PRC-barrel domain"/>
    <property type="match status" value="1"/>
</dbReference>
<comment type="caution">
    <text evidence="1">The sequence shown here is derived from an EMBL/GenBank/DDBJ whole genome shotgun (WGS) entry which is preliminary data.</text>
</comment>
<dbReference type="InterPro" id="IPR014747">
    <property type="entry name" value="Bac_photo_RC_H_C"/>
</dbReference>
<name>A0A1B8U1T3_9FLAO</name>
<dbReference type="RefSeq" id="WP_065317975.1">
    <property type="nucleotide sequence ID" value="NZ_CP017477.1"/>
</dbReference>
<proteinExistence type="predicted"/>
<gene>
    <name evidence="1" type="ORF">LPB3_02235</name>
</gene>
<dbReference type="GO" id="GO:0030077">
    <property type="term" value="C:plasma membrane light-harvesting complex"/>
    <property type="evidence" value="ECO:0007669"/>
    <property type="project" value="InterPro"/>
</dbReference>
<evidence type="ECO:0000313" key="1">
    <source>
        <dbReference type="EMBL" id="OBY65833.1"/>
    </source>
</evidence>
<accession>A0A1B8U1T3</accession>
<dbReference type="Proteomes" id="UP000092584">
    <property type="component" value="Unassembled WGS sequence"/>
</dbReference>
<dbReference type="KEGG" id="pob:LPB03_02845"/>
<dbReference type="EMBL" id="LSFM01000013">
    <property type="protein sequence ID" value="OBY65833.1"/>
    <property type="molecule type" value="Genomic_DNA"/>
</dbReference>
<organism evidence="1 2">
    <name type="scientific">Polaribacter vadi</name>
    <dbReference type="NCBI Taxonomy" id="1774273"/>
    <lineage>
        <taxon>Bacteria</taxon>
        <taxon>Pseudomonadati</taxon>
        <taxon>Bacteroidota</taxon>
        <taxon>Flavobacteriia</taxon>
        <taxon>Flavobacteriales</taxon>
        <taxon>Flavobacteriaceae</taxon>
    </lineage>
</organism>
<dbReference type="GO" id="GO:0019684">
    <property type="term" value="P:photosynthesis, light reaction"/>
    <property type="evidence" value="ECO:0007669"/>
    <property type="project" value="InterPro"/>
</dbReference>
<dbReference type="STRING" id="1774273.LPB03_02845"/>
<evidence type="ECO:0000313" key="2">
    <source>
        <dbReference type="Proteomes" id="UP000092584"/>
    </source>
</evidence>
<keyword evidence="2" id="KW-1185">Reference proteome</keyword>